<dbReference type="GO" id="GO:0045503">
    <property type="term" value="F:dynein light chain binding"/>
    <property type="evidence" value="ECO:0007669"/>
    <property type="project" value="TreeGrafter"/>
</dbReference>
<evidence type="ECO:0000256" key="4">
    <source>
        <dbReference type="ARBA" id="ARBA00022574"/>
    </source>
</evidence>
<protein>
    <recommendedName>
        <fullName evidence="10">Cytoplasmic dynein 1 intermediate chain</fullName>
    </recommendedName>
</protein>
<dbReference type="InterPro" id="IPR025956">
    <property type="entry name" value="DYNC1I1/DYNC1I2"/>
</dbReference>
<feature type="compositionally biased region" description="Basic and acidic residues" evidence="7">
    <location>
        <begin position="20"/>
        <end position="41"/>
    </location>
</feature>
<dbReference type="PANTHER" id="PTHR12442:SF22">
    <property type="entry name" value="CYTOPLASMIC DYNEIN 1 INTERMEDIATE CHAIN-RELATED"/>
    <property type="match status" value="1"/>
</dbReference>
<evidence type="ECO:0000256" key="7">
    <source>
        <dbReference type="SAM" id="MobiDB-lite"/>
    </source>
</evidence>
<feature type="compositionally biased region" description="Basic and acidic residues" evidence="7">
    <location>
        <begin position="1"/>
        <end position="13"/>
    </location>
</feature>
<feature type="region of interest" description="Disordered" evidence="7">
    <location>
        <begin position="1"/>
        <end position="55"/>
    </location>
</feature>
<dbReference type="FunFam" id="2.130.10.10:FF:000781">
    <property type="entry name" value="Cytoplasmic dynein intermediate chain"/>
    <property type="match status" value="1"/>
</dbReference>
<comment type="similarity">
    <text evidence="2">Belongs to the dynein intermediate chain family.</text>
</comment>
<dbReference type="InterPro" id="IPR001680">
    <property type="entry name" value="WD40_rpt"/>
</dbReference>
<gene>
    <name evidence="8" type="ORF">BINO364_LOCUS14265</name>
</gene>
<dbReference type="SUPFAM" id="SSF50978">
    <property type="entry name" value="WD40 repeat-like"/>
    <property type="match status" value="1"/>
</dbReference>
<dbReference type="InterPro" id="IPR036322">
    <property type="entry name" value="WD40_repeat_dom_sf"/>
</dbReference>
<feature type="region of interest" description="Disordered" evidence="7">
    <location>
        <begin position="199"/>
        <end position="219"/>
    </location>
</feature>
<keyword evidence="9" id="KW-1185">Reference proteome</keyword>
<comment type="subcellular location">
    <subcellularLocation>
        <location evidence="1">Cytoplasm</location>
        <location evidence="1">Cytoskeleton</location>
    </subcellularLocation>
</comment>
<evidence type="ECO:0000256" key="1">
    <source>
        <dbReference type="ARBA" id="ARBA00004245"/>
    </source>
</evidence>
<dbReference type="Pfam" id="PF11540">
    <property type="entry name" value="Dynein_IC2"/>
    <property type="match status" value="1"/>
</dbReference>
<dbReference type="EMBL" id="OV170228">
    <property type="protein sequence ID" value="CAH0729118.1"/>
    <property type="molecule type" value="Genomic_DNA"/>
</dbReference>
<proteinExistence type="inferred from homology"/>
<reference evidence="8" key="1">
    <citation type="submission" date="2021-12" db="EMBL/GenBank/DDBJ databases">
        <authorList>
            <person name="Martin H S."/>
        </authorList>
    </citation>
    <scope>NUCLEOTIDE SEQUENCE</scope>
</reference>
<evidence type="ECO:0000256" key="2">
    <source>
        <dbReference type="ARBA" id="ARBA00011059"/>
    </source>
</evidence>
<feature type="non-terminal residue" evidence="8">
    <location>
        <position position="666"/>
    </location>
</feature>
<dbReference type="Proteomes" id="UP000838878">
    <property type="component" value="Chromosome 8"/>
</dbReference>
<feature type="compositionally biased region" description="Basic and acidic residues" evidence="7">
    <location>
        <begin position="205"/>
        <end position="219"/>
    </location>
</feature>
<evidence type="ECO:0000313" key="8">
    <source>
        <dbReference type="EMBL" id="CAH0729118.1"/>
    </source>
</evidence>
<dbReference type="OrthoDB" id="4189at2759"/>
<organism evidence="8 9">
    <name type="scientific">Brenthis ino</name>
    <name type="common">lesser marbled fritillary</name>
    <dbReference type="NCBI Taxonomy" id="405034"/>
    <lineage>
        <taxon>Eukaryota</taxon>
        <taxon>Metazoa</taxon>
        <taxon>Ecdysozoa</taxon>
        <taxon>Arthropoda</taxon>
        <taxon>Hexapoda</taxon>
        <taxon>Insecta</taxon>
        <taxon>Pterygota</taxon>
        <taxon>Neoptera</taxon>
        <taxon>Endopterygota</taxon>
        <taxon>Lepidoptera</taxon>
        <taxon>Glossata</taxon>
        <taxon>Ditrysia</taxon>
        <taxon>Papilionoidea</taxon>
        <taxon>Nymphalidae</taxon>
        <taxon>Heliconiinae</taxon>
        <taxon>Argynnini</taxon>
        <taxon>Brenthis</taxon>
    </lineage>
</organism>
<dbReference type="PANTHER" id="PTHR12442">
    <property type="entry name" value="DYNEIN INTERMEDIATE CHAIN"/>
    <property type="match status" value="1"/>
</dbReference>
<evidence type="ECO:0000256" key="3">
    <source>
        <dbReference type="ARBA" id="ARBA00022490"/>
    </source>
</evidence>
<dbReference type="SMART" id="SM00320">
    <property type="entry name" value="WD40"/>
    <property type="match status" value="7"/>
</dbReference>
<evidence type="ECO:0008006" key="10">
    <source>
        <dbReference type="Google" id="ProtNLM"/>
    </source>
</evidence>
<feature type="compositionally biased region" description="Low complexity" evidence="7">
    <location>
        <begin position="645"/>
        <end position="666"/>
    </location>
</feature>
<dbReference type="AlphaFoldDB" id="A0A8J9VRX5"/>
<dbReference type="InterPro" id="IPR015943">
    <property type="entry name" value="WD40/YVTN_repeat-like_dom_sf"/>
</dbReference>
<dbReference type="Pfam" id="PF00400">
    <property type="entry name" value="WD40"/>
    <property type="match status" value="1"/>
</dbReference>
<dbReference type="InterPro" id="IPR050687">
    <property type="entry name" value="Dynein_IC"/>
</dbReference>
<accession>A0A8J9VRX5</accession>
<dbReference type="GO" id="GO:0010970">
    <property type="term" value="P:transport along microtubule"/>
    <property type="evidence" value="ECO:0007669"/>
    <property type="project" value="TreeGrafter"/>
</dbReference>
<feature type="region of interest" description="Disordered" evidence="7">
    <location>
        <begin position="641"/>
        <end position="666"/>
    </location>
</feature>
<dbReference type="Gene3D" id="2.130.10.10">
    <property type="entry name" value="YVTN repeat-like/Quinoprotein amine dehydrogenase"/>
    <property type="match status" value="1"/>
</dbReference>
<dbReference type="GO" id="GO:0045504">
    <property type="term" value="F:dynein heavy chain binding"/>
    <property type="evidence" value="ECO:0007669"/>
    <property type="project" value="TreeGrafter"/>
</dbReference>
<feature type="region of interest" description="Disordered" evidence="7">
    <location>
        <begin position="76"/>
        <end position="135"/>
    </location>
</feature>
<evidence type="ECO:0000256" key="6">
    <source>
        <dbReference type="ARBA" id="ARBA00023212"/>
    </source>
</evidence>
<dbReference type="GO" id="GO:0005868">
    <property type="term" value="C:cytoplasmic dynein complex"/>
    <property type="evidence" value="ECO:0007669"/>
    <property type="project" value="InterPro"/>
</dbReference>
<evidence type="ECO:0000256" key="5">
    <source>
        <dbReference type="ARBA" id="ARBA00022737"/>
    </source>
</evidence>
<keyword evidence="5" id="KW-0677">Repeat</keyword>
<keyword evidence="4" id="KW-0853">WD repeat</keyword>
<evidence type="ECO:0000313" key="9">
    <source>
        <dbReference type="Proteomes" id="UP000838878"/>
    </source>
</evidence>
<sequence length="666" mass="73387">MSSMSDRKAELERKKAKLQALREEKDRRRREKEQKDAEEALQRASTASSLDSRRDLDEMLSSLGVAPVKDVLSSLSSMTSLTPPQTASPDASLPHTDKSSLPSHGGTKKPPQLQVVSVQSTDIPPKENVTYAKQTQTTASGVTELRDAHATDYYDEYNLNPGLEWEDEFTGDDEEAAFHGKLPPGILPHGLPTVKEVQPAVTEAPVEKKEEEKEKKVRELSNDEKQTILLSSEFQKFISRAGRVIERALAESVDIYTDYTGGGDNENAQDDKSDARLSLVRTFSDERWSRGRCVTCLDWSAAHPELLLAAYHNSDDAPHDPDGVCLVWNTKFKKTTPEDIFHCQSPVMSATFARFHPNLILGGTYSGQIVLWDNRVQKRTPVQRTPLSSLAHTHPVYCLAVVGSQNAHNLISVSTDGRMCSWSLDMLSQPQETLELQHRQSKAVAVTSMDFPYGDVNNFVLGGEDGHVYLGCRHGQRAGVADSVEAHAGPVTAVACHQAPAALDLSHLYLTASVDWSVKLWSTKESKALYSFEDSGDYVADVRWSPAHPALFAAADAAGRLDLWNLNRDTEVPIASVMSEGGVAFNRVSWSPSGAHLTAGDDNGKIWVYELAENVAQPRHDEWTKFVYTLQELRNNQADDETDRLSLASGPPSLTSLTSLASNPLR</sequence>
<keyword evidence="3" id="KW-0963">Cytoplasm</keyword>
<name>A0A8J9VRX5_9NEOP</name>
<keyword evidence="6" id="KW-0206">Cytoskeleton</keyword>